<evidence type="ECO:0000313" key="2">
    <source>
        <dbReference type="Proteomes" id="UP000675968"/>
    </source>
</evidence>
<dbReference type="Proteomes" id="UP000675968">
    <property type="component" value="Unassembled WGS sequence"/>
</dbReference>
<comment type="caution">
    <text evidence="1">The sequence shown here is derived from an EMBL/GenBank/DDBJ whole genome shotgun (WGS) entry which is preliminary data.</text>
</comment>
<dbReference type="PROSITE" id="PS51257">
    <property type="entry name" value="PROKAR_LIPOPROTEIN"/>
    <property type="match status" value="1"/>
</dbReference>
<reference evidence="1" key="1">
    <citation type="submission" date="2021-03" db="EMBL/GenBank/DDBJ databases">
        <authorList>
            <person name="Jaffe A."/>
        </authorList>
    </citation>
    <scope>NUCLEOTIDE SEQUENCE</scope>
    <source>
        <strain evidence="1">RIFCSPLOWO2_01_FULL_AR10_48_17</strain>
    </source>
</reference>
<dbReference type="AlphaFoldDB" id="A0A8T4L2R6"/>
<accession>A0A8T4L2R6</accession>
<name>A0A8T4L2R6_9ARCH</name>
<evidence type="ECO:0000313" key="1">
    <source>
        <dbReference type="EMBL" id="MBS3061618.1"/>
    </source>
</evidence>
<organism evidence="1 2">
    <name type="scientific">Candidatus Iainarchaeum sp</name>
    <dbReference type="NCBI Taxonomy" id="3101447"/>
    <lineage>
        <taxon>Archaea</taxon>
        <taxon>Candidatus Iainarchaeota</taxon>
        <taxon>Candidatus Iainarchaeia</taxon>
        <taxon>Candidatus Iainarchaeales</taxon>
        <taxon>Candidatus Iainarchaeaceae</taxon>
        <taxon>Candidatus Iainarchaeum</taxon>
    </lineage>
</organism>
<gene>
    <name evidence="1" type="ORF">J4215_03480</name>
</gene>
<sequence>MQKVVFFALIVILLFLVGCTRVGFSPVPESLCGNSELDGSEVCDGNFLAGRNCLDFNFSGGTLGCASNCKYFDISACSSTAPDAIDDQTSVDSDQNDSSLQNPCQDQCSGLKKAFVCSDATTRGYPPKTLHQCLDNEVCFDTSCAVPKTYTYDEDLHIFTKSDFSSPISCKLVCGGLCYNADYLNCVDNVAQQKIYSKSNSVYVEEIDPQTWYSKGSDSKKTFNLVNNFGIDLGLTMKFYFYPVSMIEYGQHSYNGEYLLITKDIFVKNSEKKAVDIQLPTEKATLNSLVQIIIDSNIGIGVSYPYYSQSFSIVDSLRPTFSCGTYIANRPYITESGGLENFDQMFICNPNVFVPLGRNGCTSDEDCIGKQCVANTCFNDDPNSASEHINLLAVGVYMSDNTSLNEHIQTGLNEQIGKLKTKILSLGKDLNKPIEIDTTAVRCSKSPPEIRTFLPALGDSDTAAFKSTILDFCDIADYNYTHTVIAVSTDGISQEDESLTTKNIMRNVVAAGVYLGDGVIVSQINLGQVINAEYTEYNEPRPFRLWPVLLHEMMHSFGSPDFYANDGVNARNYLLGDCKLMTNQPFTQDTPLCPIEAAYFTQKLTSILE</sequence>
<reference evidence="1" key="2">
    <citation type="submission" date="2021-05" db="EMBL/GenBank/DDBJ databases">
        <title>Protein family content uncovers lineage relationships and bacterial pathway maintenance mechanisms in DPANN archaea.</title>
        <authorList>
            <person name="Castelle C.J."/>
            <person name="Meheust R."/>
            <person name="Jaffe A.L."/>
            <person name="Seitz K."/>
            <person name="Gong X."/>
            <person name="Baker B.J."/>
            <person name="Banfield J.F."/>
        </authorList>
    </citation>
    <scope>NUCLEOTIDE SEQUENCE</scope>
    <source>
        <strain evidence="1">RIFCSPLOWO2_01_FULL_AR10_48_17</strain>
    </source>
</reference>
<proteinExistence type="predicted"/>
<dbReference type="EMBL" id="JAGVWC010000010">
    <property type="protein sequence ID" value="MBS3061618.1"/>
    <property type="molecule type" value="Genomic_DNA"/>
</dbReference>
<protein>
    <submittedName>
        <fullName evidence="1">Uncharacterized protein</fullName>
    </submittedName>
</protein>